<evidence type="ECO:0000313" key="16">
    <source>
        <dbReference type="Proteomes" id="UP001156903"/>
    </source>
</evidence>
<dbReference type="PANTHER" id="PTHR43612">
    <property type="entry name" value="TRIFUNCTIONAL ENZYME SUBUNIT ALPHA"/>
    <property type="match status" value="1"/>
</dbReference>
<evidence type="ECO:0000256" key="11">
    <source>
        <dbReference type="ARBA" id="ARBA00023268"/>
    </source>
</evidence>
<comment type="pathway">
    <text evidence="1">Lipid metabolism; fatty acid beta-oxidation.</text>
</comment>
<comment type="similarity">
    <text evidence="3">In the N-terminal section; belongs to the enoyl-CoA hydratase/isomerase family.</text>
</comment>
<keyword evidence="9" id="KW-0443">Lipid metabolism</keyword>
<evidence type="ECO:0000256" key="12">
    <source>
        <dbReference type="ARBA" id="ARBA00049556"/>
    </source>
</evidence>
<dbReference type="EC" id="4.2.1.17" evidence="4"/>
<comment type="similarity">
    <text evidence="2">In the central section; belongs to the 3-hydroxyacyl-CoA dehydrogenase family.</text>
</comment>
<feature type="domain" description="3-hydroxyacyl-CoA dehydrogenase C-terminal" evidence="13">
    <location>
        <begin position="497"/>
        <end position="592"/>
    </location>
</feature>
<dbReference type="RefSeq" id="WP_284307891.1">
    <property type="nucleotide sequence ID" value="NZ_BSPB01000016.1"/>
</dbReference>
<evidence type="ECO:0000256" key="2">
    <source>
        <dbReference type="ARBA" id="ARBA00007005"/>
    </source>
</evidence>
<dbReference type="EMBL" id="BSPB01000016">
    <property type="protein sequence ID" value="GLS14832.1"/>
    <property type="molecule type" value="Genomic_DNA"/>
</dbReference>
<evidence type="ECO:0000256" key="7">
    <source>
        <dbReference type="ARBA" id="ARBA00023002"/>
    </source>
</evidence>
<dbReference type="Pfam" id="PF00725">
    <property type="entry name" value="3HCDH"/>
    <property type="match status" value="2"/>
</dbReference>
<keyword evidence="7" id="KW-0560">Oxidoreductase</keyword>
<evidence type="ECO:0000256" key="3">
    <source>
        <dbReference type="ARBA" id="ARBA00008750"/>
    </source>
</evidence>
<keyword evidence="8" id="KW-0520">NAD</keyword>
<name>A0ABQ6C9E9_9BURK</name>
<dbReference type="SUPFAM" id="SSF51735">
    <property type="entry name" value="NAD(P)-binding Rossmann-fold domains"/>
    <property type="match status" value="1"/>
</dbReference>
<evidence type="ECO:0000256" key="10">
    <source>
        <dbReference type="ARBA" id="ARBA00023239"/>
    </source>
</evidence>
<dbReference type="InterPro" id="IPR006108">
    <property type="entry name" value="3HC_DH_C"/>
</dbReference>
<dbReference type="InterPro" id="IPR001753">
    <property type="entry name" value="Enoyl-CoA_hydra/iso"/>
</dbReference>
<dbReference type="InterPro" id="IPR029045">
    <property type="entry name" value="ClpP/crotonase-like_dom_sf"/>
</dbReference>
<dbReference type="InterPro" id="IPR006180">
    <property type="entry name" value="3-OHacyl-CoA_DH_CS"/>
</dbReference>
<evidence type="ECO:0000256" key="6">
    <source>
        <dbReference type="ARBA" id="ARBA00022963"/>
    </source>
</evidence>
<sequence>MFQGQSVWVRALDEAGVYELCFDRQGDAINKFDDRTVEELRQAVNALAGVADLRGVLISSAKEVFIVGADITEFGAKFSQPAEAISAGVAHSNTVFVALEDLPVPTVVAINGFALGGGLELAVSGSLRVMSSAAQVGVPEVRLGLFPGFGGTVRLSRLAGPAAACEWVTTGRPQTAPAALACGVVDEVVAPEALRESALGLLRRAIAGEVDWAARQQRKRDPVPLSAAERTAVFEAAVAATEPLSARHQPAAQRAVEMMAEAAALDRAGALALEARVFGEVACTQAARSLVQAFVNDQALKKLFKRHAQAATPVRRAAVLGAGIMGGGIAYTSALRGVPVRMKDIQPSALELGMGEATKQLARGVKNGKLSQERANGVLAAITPQLDSAGFDQVDGVIEAIVENLGIKQKVLAELEGQLAPGTLIASNTSSLRIDDIAQPLQRPENFVGMHFFNPVPMMPLVEVIRGSRTSDAAVSTAVAYAVAMGKTPIVVKDCPGFLVNRVLTAYMRGFLQLVADGADFLQVDRVMEAFGWPMGPAYLEDVVGMDTGSPVSDVISAGYPERMPRLERDALRLMASEGRYGQKNGIGFYRYEADAQGKPRRSIAPDTPALLARLQPDRPRAFSDAEIVDRMMLPMIVEAAHALEDGVVGSPAELDMAMQLGLGFPAYAGGPLQYADWLGLPEVVARCDRLAPELGAALQPTARMRAMAATGTAYYPHRSA</sequence>
<dbReference type="InterPro" id="IPR050136">
    <property type="entry name" value="FA_oxidation_alpha_subunit"/>
</dbReference>
<dbReference type="NCBIfam" id="NF008727">
    <property type="entry name" value="PRK11730.1"/>
    <property type="match status" value="1"/>
</dbReference>
<dbReference type="InterPro" id="IPR036291">
    <property type="entry name" value="NAD(P)-bd_dom_sf"/>
</dbReference>
<dbReference type="Pfam" id="PF00378">
    <property type="entry name" value="ECH_1"/>
    <property type="match status" value="1"/>
</dbReference>
<dbReference type="Gene3D" id="3.90.226.10">
    <property type="entry name" value="2-enoyl-CoA Hydratase, Chain A, domain 1"/>
    <property type="match status" value="1"/>
</dbReference>
<dbReference type="Proteomes" id="UP001156903">
    <property type="component" value="Unassembled WGS sequence"/>
</dbReference>
<feature type="domain" description="3-hydroxyacyl-CoA dehydrogenase C-terminal" evidence="13">
    <location>
        <begin position="628"/>
        <end position="695"/>
    </location>
</feature>
<dbReference type="Gene3D" id="3.40.50.720">
    <property type="entry name" value="NAD(P)-binding Rossmann-like Domain"/>
    <property type="match status" value="1"/>
</dbReference>
<evidence type="ECO:0000256" key="4">
    <source>
        <dbReference type="ARBA" id="ARBA00012076"/>
    </source>
</evidence>
<accession>A0ABQ6C9E9</accession>
<keyword evidence="10" id="KW-0456">Lyase</keyword>
<evidence type="ECO:0000313" key="15">
    <source>
        <dbReference type="EMBL" id="GLS14832.1"/>
    </source>
</evidence>
<comment type="caution">
    <text evidence="15">The sequence shown here is derived from an EMBL/GenBank/DDBJ whole genome shotgun (WGS) entry which is preliminary data.</text>
</comment>
<keyword evidence="5" id="KW-0276">Fatty acid metabolism</keyword>
<dbReference type="InterPro" id="IPR006176">
    <property type="entry name" value="3-OHacyl-CoA_DH_NAD-bd"/>
</dbReference>
<comment type="catalytic activity">
    <reaction evidence="12">
        <text>a (3S)-3-hydroxyacyl-CoA + NAD(+) = a 3-oxoacyl-CoA + NADH + H(+)</text>
        <dbReference type="Rhea" id="RHEA:22432"/>
        <dbReference type="ChEBI" id="CHEBI:15378"/>
        <dbReference type="ChEBI" id="CHEBI:57318"/>
        <dbReference type="ChEBI" id="CHEBI:57540"/>
        <dbReference type="ChEBI" id="CHEBI:57945"/>
        <dbReference type="ChEBI" id="CHEBI:90726"/>
        <dbReference type="EC" id="1.1.1.35"/>
    </reaction>
</comment>
<evidence type="ECO:0000256" key="8">
    <source>
        <dbReference type="ARBA" id="ARBA00023027"/>
    </source>
</evidence>
<evidence type="ECO:0000256" key="9">
    <source>
        <dbReference type="ARBA" id="ARBA00023098"/>
    </source>
</evidence>
<proteinExistence type="inferred from homology"/>
<dbReference type="PANTHER" id="PTHR43612:SF3">
    <property type="entry name" value="TRIFUNCTIONAL ENZYME SUBUNIT ALPHA, MITOCHONDRIAL"/>
    <property type="match status" value="1"/>
</dbReference>
<reference evidence="16" key="1">
    <citation type="journal article" date="2019" name="Int. J. Syst. Evol. Microbiol.">
        <title>The Global Catalogue of Microorganisms (GCM) 10K type strain sequencing project: providing services to taxonomists for standard genome sequencing and annotation.</title>
        <authorList>
            <consortium name="The Broad Institute Genomics Platform"/>
            <consortium name="The Broad Institute Genome Sequencing Center for Infectious Disease"/>
            <person name="Wu L."/>
            <person name="Ma J."/>
        </authorList>
    </citation>
    <scope>NUCLEOTIDE SEQUENCE [LARGE SCALE GENOMIC DNA]</scope>
    <source>
        <strain evidence="16">NBRC 109341</strain>
    </source>
</reference>
<evidence type="ECO:0000256" key="1">
    <source>
        <dbReference type="ARBA" id="ARBA00005005"/>
    </source>
</evidence>
<evidence type="ECO:0000259" key="14">
    <source>
        <dbReference type="Pfam" id="PF02737"/>
    </source>
</evidence>
<keyword evidence="11" id="KW-0511">Multifunctional enzyme</keyword>
<evidence type="ECO:0000259" key="13">
    <source>
        <dbReference type="Pfam" id="PF00725"/>
    </source>
</evidence>
<organism evidence="15 16">
    <name type="scientific">Hydrogenophaga electricum</name>
    <dbReference type="NCBI Taxonomy" id="1230953"/>
    <lineage>
        <taxon>Bacteria</taxon>
        <taxon>Pseudomonadati</taxon>
        <taxon>Pseudomonadota</taxon>
        <taxon>Betaproteobacteria</taxon>
        <taxon>Burkholderiales</taxon>
        <taxon>Comamonadaceae</taxon>
        <taxon>Hydrogenophaga</taxon>
    </lineage>
</organism>
<keyword evidence="6" id="KW-0442">Lipid degradation</keyword>
<gene>
    <name evidence="15" type="primary">fadB</name>
    <name evidence="15" type="ORF">GCM10007935_22650</name>
</gene>
<dbReference type="SUPFAM" id="SSF48179">
    <property type="entry name" value="6-phosphogluconate dehydrogenase C-terminal domain-like"/>
    <property type="match status" value="2"/>
</dbReference>
<feature type="domain" description="3-hydroxyacyl-CoA dehydrogenase NAD binding" evidence="14">
    <location>
        <begin position="317"/>
        <end position="495"/>
    </location>
</feature>
<dbReference type="PROSITE" id="PS00067">
    <property type="entry name" value="3HCDH"/>
    <property type="match status" value="1"/>
</dbReference>
<dbReference type="Pfam" id="PF02737">
    <property type="entry name" value="3HCDH_N"/>
    <property type="match status" value="1"/>
</dbReference>
<keyword evidence="16" id="KW-1185">Reference proteome</keyword>
<dbReference type="Gene3D" id="1.10.1040.50">
    <property type="match status" value="1"/>
</dbReference>
<protein>
    <recommendedName>
        <fullName evidence="4">enoyl-CoA hydratase</fullName>
        <ecNumber evidence="4">4.2.1.17</ecNumber>
    </recommendedName>
</protein>
<dbReference type="SUPFAM" id="SSF52096">
    <property type="entry name" value="ClpP/crotonase"/>
    <property type="match status" value="1"/>
</dbReference>
<dbReference type="CDD" id="cd06558">
    <property type="entry name" value="crotonase-like"/>
    <property type="match status" value="1"/>
</dbReference>
<dbReference type="InterPro" id="IPR008927">
    <property type="entry name" value="6-PGluconate_DH-like_C_sf"/>
</dbReference>
<evidence type="ECO:0000256" key="5">
    <source>
        <dbReference type="ARBA" id="ARBA00022832"/>
    </source>
</evidence>